<evidence type="ECO:0000256" key="2">
    <source>
        <dbReference type="ARBA" id="ARBA00022840"/>
    </source>
</evidence>
<reference evidence="3 4" key="1">
    <citation type="submission" date="2024-09" db="EMBL/GenBank/DDBJ databases">
        <authorList>
            <person name="Sun Q."/>
            <person name="Mori K."/>
        </authorList>
    </citation>
    <scope>NUCLEOTIDE SEQUENCE [LARGE SCALE GENOMIC DNA]</scope>
    <source>
        <strain evidence="3 4">TISTR 1856</strain>
    </source>
</reference>
<dbReference type="Proteomes" id="UP001589748">
    <property type="component" value="Unassembled WGS sequence"/>
</dbReference>
<dbReference type="PANTHER" id="PTHR43384">
    <property type="entry name" value="SEPTUM SITE-DETERMINING PROTEIN MIND HOMOLOG, CHLOROPLASTIC-RELATED"/>
    <property type="match status" value="1"/>
</dbReference>
<evidence type="ECO:0000313" key="4">
    <source>
        <dbReference type="Proteomes" id="UP001589748"/>
    </source>
</evidence>
<keyword evidence="4" id="KW-1185">Reference proteome</keyword>
<dbReference type="SUPFAM" id="SSF52540">
    <property type="entry name" value="P-loop containing nucleoside triphosphate hydrolases"/>
    <property type="match status" value="1"/>
</dbReference>
<sequence>MSIGVVLLVHGPAESRLARRLGSRRDLVLARRCADQAEALATIAAGIGDVLVVSEPLAAPDTDLVAAAAASGHELLVLLPGGHDHDESRRRWVQVGARHLARLDDPSEEVVRRIVLAAAGPGPEAGVPGGPSEGDVTPAGTTVPAREGATGRLLAVWGPVGSVGRSTIAVNVAAELADRGAGVLLVDVDTRGAALAQLLGVLDEAPTLLAALRAVAEGRLGAEELFALAPEVAPGLALLSHSPDPGRWREVRPSALGPLLVLARTAYDWVVVDVGGGRADDGPAGRDGVLDAVLDRADATLVVGAADPVGLQRWIRCWSTRDDEPPVPAPVAVLNRVAGSPAARREVRDVVRRHAAVAEPVLLPDDPSVAVATTRARTLVEATPRGNLRRAVAELADQLDAGLLAPAPSGI</sequence>
<keyword evidence="2" id="KW-0067">ATP-binding</keyword>
<name>A0ABV5LR69_9ACTN</name>
<keyword evidence="1" id="KW-0547">Nucleotide-binding</keyword>
<organism evidence="3 4">
    <name type="scientific">Kineococcus gynurae</name>
    <dbReference type="NCBI Taxonomy" id="452979"/>
    <lineage>
        <taxon>Bacteria</taxon>
        <taxon>Bacillati</taxon>
        <taxon>Actinomycetota</taxon>
        <taxon>Actinomycetes</taxon>
        <taxon>Kineosporiales</taxon>
        <taxon>Kineosporiaceae</taxon>
        <taxon>Kineococcus</taxon>
    </lineage>
</organism>
<proteinExistence type="predicted"/>
<dbReference type="Gene3D" id="3.40.50.300">
    <property type="entry name" value="P-loop containing nucleotide triphosphate hydrolases"/>
    <property type="match status" value="1"/>
</dbReference>
<dbReference type="Pfam" id="PF10609">
    <property type="entry name" value="ParA"/>
    <property type="match status" value="1"/>
</dbReference>
<dbReference type="RefSeq" id="WP_380136083.1">
    <property type="nucleotide sequence ID" value="NZ_JBHLUI010000003.1"/>
</dbReference>
<accession>A0ABV5LR69</accession>
<dbReference type="EMBL" id="JBHMDM010000004">
    <property type="protein sequence ID" value="MFB9376592.1"/>
    <property type="molecule type" value="Genomic_DNA"/>
</dbReference>
<evidence type="ECO:0000256" key="1">
    <source>
        <dbReference type="ARBA" id="ARBA00022741"/>
    </source>
</evidence>
<dbReference type="InterPro" id="IPR050625">
    <property type="entry name" value="ParA/MinD_ATPase"/>
</dbReference>
<dbReference type="InterPro" id="IPR027417">
    <property type="entry name" value="P-loop_NTPase"/>
</dbReference>
<gene>
    <name evidence="3" type="ORF">ACFFVI_06395</name>
</gene>
<evidence type="ECO:0000313" key="3">
    <source>
        <dbReference type="EMBL" id="MFB9376592.1"/>
    </source>
</evidence>
<protein>
    <submittedName>
        <fullName evidence="3">CpaE family protein</fullName>
    </submittedName>
</protein>
<dbReference type="PANTHER" id="PTHR43384:SF13">
    <property type="entry name" value="SLR0110 PROTEIN"/>
    <property type="match status" value="1"/>
</dbReference>
<dbReference type="InterPro" id="IPR033756">
    <property type="entry name" value="YlxH/NBP35"/>
</dbReference>
<comment type="caution">
    <text evidence="3">The sequence shown here is derived from an EMBL/GenBank/DDBJ whole genome shotgun (WGS) entry which is preliminary data.</text>
</comment>